<protein>
    <submittedName>
        <fullName evidence="8">2-hydroxy-3-oxopropionate reductase</fullName>
    </submittedName>
    <submittedName>
        <fullName evidence="7">Oxidoreductase</fullName>
    </submittedName>
</protein>
<dbReference type="InterPro" id="IPR013328">
    <property type="entry name" value="6PGD_dom2"/>
</dbReference>
<dbReference type="Proteomes" id="UP000268310">
    <property type="component" value="Chromosome"/>
</dbReference>
<evidence type="ECO:0000259" key="6">
    <source>
        <dbReference type="Pfam" id="PF14833"/>
    </source>
</evidence>
<dbReference type="AlphaFoldDB" id="A0AA37XJW9"/>
<organism evidence="8 10">
    <name type="scientific">Tetragenococcus osmophilus</name>
    <dbReference type="NCBI Taxonomy" id="526944"/>
    <lineage>
        <taxon>Bacteria</taxon>
        <taxon>Bacillati</taxon>
        <taxon>Bacillota</taxon>
        <taxon>Bacilli</taxon>
        <taxon>Lactobacillales</taxon>
        <taxon>Enterococcaceae</taxon>
        <taxon>Tetragenococcus</taxon>
    </lineage>
</organism>
<dbReference type="InterPro" id="IPR029154">
    <property type="entry name" value="HIBADH-like_NADP-bd"/>
</dbReference>
<evidence type="ECO:0000256" key="1">
    <source>
        <dbReference type="ARBA" id="ARBA00009080"/>
    </source>
</evidence>
<keyword evidence="3" id="KW-0520">NAD</keyword>
<dbReference type="GO" id="GO:0050661">
    <property type="term" value="F:NADP binding"/>
    <property type="evidence" value="ECO:0007669"/>
    <property type="project" value="InterPro"/>
</dbReference>
<evidence type="ECO:0000256" key="4">
    <source>
        <dbReference type="PIRSR" id="PIRSR000103-1"/>
    </source>
</evidence>
<evidence type="ECO:0000259" key="5">
    <source>
        <dbReference type="Pfam" id="PF03446"/>
    </source>
</evidence>
<comment type="similarity">
    <text evidence="1">Belongs to the HIBADH-related family.</text>
</comment>
<dbReference type="Pfam" id="PF03446">
    <property type="entry name" value="NAD_binding_2"/>
    <property type="match status" value="1"/>
</dbReference>
<dbReference type="EMBL" id="CP027783">
    <property type="protein sequence ID" value="AYW48375.1"/>
    <property type="molecule type" value="Genomic_DNA"/>
</dbReference>
<evidence type="ECO:0000256" key="3">
    <source>
        <dbReference type="ARBA" id="ARBA00023027"/>
    </source>
</evidence>
<feature type="active site" evidence="4">
    <location>
        <position position="171"/>
    </location>
</feature>
<keyword evidence="2" id="KW-0560">Oxidoreductase</keyword>
<dbReference type="SUPFAM" id="SSF51735">
    <property type="entry name" value="NAD(P)-binding Rossmann-fold domains"/>
    <property type="match status" value="1"/>
</dbReference>
<dbReference type="PIRSF" id="PIRSF000103">
    <property type="entry name" value="HIBADH"/>
    <property type="match status" value="1"/>
</dbReference>
<keyword evidence="9" id="KW-1185">Reference proteome</keyword>
<dbReference type="PANTHER" id="PTHR43060">
    <property type="entry name" value="3-HYDROXYISOBUTYRATE DEHYDROGENASE-LIKE 1, MITOCHONDRIAL-RELATED"/>
    <property type="match status" value="1"/>
</dbReference>
<dbReference type="Pfam" id="PF14833">
    <property type="entry name" value="NAD_binding_11"/>
    <property type="match status" value="1"/>
</dbReference>
<dbReference type="Gene3D" id="1.10.1040.10">
    <property type="entry name" value="N-(1-d-carboxylethyl)-l-norvaline Dehydrogenase, domain 2"/>
    <property type="match status" value="1"/>
</dbReference>
<dbReference type="InterPro" id="IPR006115">
    <property type="entry name" value="6PGDH_NADP-bd"/>
</dbReference>
<dbReference type="EMBL" id="BSUW01000001">
    <property type="protein sequence ID" value="GMA71917.1"/>
    <property type="molecule type" value="Genomic_DNA"/>
</dbReference>
<reference evidence="8 10" key="2">
    <citation type="journal article" date="2014" name="Int. J. Syst. Evol. Microbiol.">
        <title>Complete genome sequence of Corynebacterium casei LMG S-19264T (=DSM 44701T), isolated from a smear-ripened cheese.</title>
        <authorList>
            <consortium name="US DOE Joint Genome Institute (JGI-PGF)"/>
            <person name="Walter F."/>
            <person name="Albersmeier A."/>
            <person name="Kalinowski J."/>
            <person name="Ruckert C."/>
        </authorList>
    </citation>
    <scope>NUCLEOTIDE SEQUENCE [LARGE SCALE GENOMIC DNA]</scope>
    <source>
        <strain evidence="8 10">NBRC 114545</strain>
    </source>
</reference>
<dbReference type="PANTHER" id="PTHR43060:SF15">
    <property type="entry name" value="3-HYDROXYISOBUTYRATE DEHYDROGENASE-LIKE 1, MITOCHONDRIAL-RELATED"/>
    <property type="match status" value="1"/>
</dbReference>
<reference evidence="7 9" key="1">
    <citation type="journal article" date="2012" name="Int. J. Syst. Evol. Microbiol.">
        <title>Characterization of Tetragenococcus strains from sugar thick juice reveals a novel species, Tetragenococcus osmophilus sp. nov., and divides Tetragenococcus halophilus into two subspecies, T. halophilus subsp. halophilus subsp. nov. and T. halophilus subsp. flandriensis subsp. nov.</title>
        <authorList>
            <person name="Juste A."/>
            <person name="Van Trappen S."/>
            <person name="Verreth C."/>
            <person name="Cleenwerck I."/>
            <person name="De Vos P."/>
            <person name="Lievens B."/>
            <person name="Willems K.A."/>
        </authorList>
    </citation>
    <scope>NUCLEOTIDE SEQUENCE [LARGE SCALE GENOMIC DNA]</scope>
    <source>
        <strain evidence="7 9">JCM 31126</strain>
    </source>
</reference>
<dbReference type="GO" id="GO:0016491">
    <property type="term" value="F:oxidoreductase activity"/>
    <property type="evidence" value="ECO:0007669"/>
    <property type="project" value="UniProtKB-KW"/>
</dbReference>
<sequence length="292" mass="31913">MKIGFIGTGVMGHAIVVRLMEAGHELFVYNRTKSKTDDLVANGATWKDTPKEITDASEIIFTMVGYPQDVEQIYYEEETGVFSGDVHNKTLVDLTTSTPSLAEQIDQTARNKGAASLDAPVSGGDLGAKNGTLTIMIGGEQSVYEEVLPLFEKMGQAYTLHGTAGKGQHTKMANQIMIAGTMTGMTEMLVYSQKAGLSLEKVMDTLAGGAAANWSMSNYGPRILKDDYTPGFFVKHFIKDLKIALDEAEKMEIELPSTHLATQLYEKLADQGNENDGTQALIKLWWQDRTNS</sequence>
<feature type="domain" description="3-hydroxyisobutyrate dehydrogenase-like NAD-binding" evidence="6">
    <location>
        <begin position="165"/>
        <end position="284"/>
    </location>
</feature>
<evidence type="ECO:0000313" key="9">
    <source>
        <dbReference type="Proteomes" id="UP000268310"/>
    </source>
</evidence>
<feature type="domain" description="6-phosphogluconate dehydrogenase NADP-binding" evidence="5">
    <location>
        <begin position="2"/>
        <end position="160"/>
    </location>
</feature>
<dbReference type="InterPro" id="IPR036291">
    <property type="entry name" value="NAD(P)-bd_dom_sf"/>
</dbReference>
<dbReference type="Proteomes" id="UP001157039">
    <property type="component" value="Unassembled WGS sequence"/>
</dbReference>
<dbReference type="RefSeq" id="WP_123936191.1">
    <property type="nucleotide sequence ID" value="NZ_BSUW01000001.1"/>
</dbReference>
<evidence type="ECO:0000313" key="10">
    <source>
        <dbReference type="Proteomes" id="UP001157039"/>
    </source>
</evidence>
<reference evidence="7" key="3">
    <citation type="submission" date="2018-03" db="EMBL/GenBank/DDBJ databases">
        <authorList>
            <person name="Jeon C.O."/>
        </authorList>
    </citation>
    <scope>NUCLEOTIDE SEQUENCE</scope>
    <source>
        <strain evidence="7">JCM 31126</strain>
    </source>
</reference>
<dbReference type="SUPFAM" id="SSF48179">
    <property type="entry name" value="6-phosphogluconate dehydrogenase C-terminal domain-like"/>
    <property type="match status" value="1"/>
</dbReference>
<dbReference type="InterPro" id="IPR008927">
    <property type="entry name" value="6-PGluconate_DH-like_C_sf"/>
</dbReference>
<proteinExistence type="inferred from homology"/>
<dbReference type="InterPro" id="IPR015815">
    <property type="entry name" value="HIBADH-related"/>
</dbReference>
<dbReference type="Gene3D" id="3.40.50.720">
    <property type="entry name" value="NAD(P)-binding Rossmann-like Domain"/>
    <property type="match status" value="1"/>
</dbReference>
<gene>
    <name evidence="8" type="primary">glxR</name>
    <name evidence="7" type="ORF">C7K38_08355</name>
    <name evidence="8" type="ORF">GCM10025885_09660</name>
</gene>
<accession>A0AA37XJW9</accession>
<dbReference type="GO" id="GO:0051287">
    <property type="term" value="F:NAD binding"/>
    <property type="evidence" value="ECO:0007669"/>
    <property type="project" value="InterPro"/>
</dbReference>
<evidence type="ECO:0000313" key="8">
    <source>
        <dbReference type="EMBL" id="GMA71917.1"/>
    </source>
</evidence>
<reference evidence="8" key="4">
    <citation type="submission" date="2023-02" db="EMBL/GenBank/DDBJ databases">
        <authorList>
            <person name="Sun Q."/>
            <person name="Mori K."/>
        </authorList>
    </citation>
    <scope>NUCLEOTIDE SEQUENCE</scope>
    <source>
        <strain evidence="8">NBRC 114545</strain>
    </source>
</reference>
<dbReference type="KEGG" id="too:C7K38_08355"/>
<name>A0AA37XJW9_9ENTE</name>
<evidence type="ECO:0000313" key="7">
    <source>
        <dbReference type="EMBL" id="AYW48375.1"/>
    </source>
</evidence>
<evidence type="ECO:0000256" key="2">
    <source>
        <dbReference type="ARBA" id="ARBA00023002"/>
    </source>
</evidence>